<organism evidence="2 3">
    <name type="scientific">Paenibacillus baimaensis</name>
    <dbReference type="NCBI Taxonomy" id="2982185"/>
    <lineage>
        <taxon>Bacteria</taxon>
        <taxon>Bacillati</taxon>
        <taxon>Bacillota</taxon>
        <taxon>Bacilli</taxon>
        <taxon>Bacillales</taxon>
        <taxon>Paenibacillaceae</taxon>
        <taxon>Paenibacillus</taxon>
    </lineage>
</organism>
<dbReference type="Proteomes" id="UP001652445">
    <property type="component" value="Unassembled WGS sequence"/>
</dbReference>
<name>A0ABT2UTP0_9BACL</name>
<gene>
    <name evidence="2" type="ORF">OB236_38490</name>
</gene>
<reference evidence="2 3" key="1">
    <citation type="submission" date="2022-09" db="EMBL/GenBank/DDBJ databases">
        <authorList>
            <person name="Han X.L."/>
            <person name="Wang Q."/>
            <person name="Lu T."/>
        </authorList>
    </citation>
    <scope>NUCLEOTIDE SEQUENCE [LARGE SCALE GENOMIC DNA]</scope>
    <source>
        <strain evidence="2 3">WQ 127069</strain>
    </source>
</reference>
<keyword evidence="3" id="KW-1185">Reference proteome</keyword>
<accession>A0ABT2UTP0</accession>
<evidence type="ECO:0000313" key="2">
    <source>
        <dbReference type="EMBL" id="MCU6798031.1"/>
    </source>
</evidence>
<evidence type="ECO:0000313" key="3">
    <source>
        <dbReference type="Proteomes" id="UP001652445"/>
    </source>
</evidence>
<proteinExistence type="predicted"/>
<sequence length="56" mass="6527">MPNYITFSDEIPLEKKLLVVSSLKIPQNVLERMAMDIRKNKPREETPTAERQRAEA</sequence>
<dbReference type="RefSeq" id="WP_262688713.1">
    <property type="nucleotide sequence ID" value="NZ_JAOQIO010000124.1"/>
</dbReference>
<feature type="region of interest" description="Disordered" evidence="1">
    <location>
        <begin position="36"/>
        <end position="56"/>
    </location>
</feature>
<comment type="caution">
    <text evidence="2">The sequence shown here is derived from an EMBL/GenBank/DDBJ whole genome shotgun (WGS) entry which is preliminary data.</text>
</comment>
<protein>
    <submittedName>
        <fullName evidence="2">Uncharacterized protein</fullName>
    </submittedName>
</protein>
<dbReference type="EMBL" id="JAOQIO010000124">
    <property type="protein sequence ID" value="MCU6798031.1"/>
    <property type="molecule type" value="Genomic_DNA"/>
</dbReference>
<evidence type="ECO:0000256" key="1">
    <source>
        <dbReference type="SAM" id="MobiDB-lite"/>
    </source>
</evidence>